<evidence type="ECO:0000256" key="2">
    <source>
        <dbReference type="SAM" id="MobiDB-lite"/>
    </source>
</evidence>
<reference evidence="3 4" key="2">
    <citation type="journal article" date="2016" name="Genome Announc.">
        <title>Permanent Draft Genome Sequences for Two Variants of Frankia sp. Strain CpI1, the First Frankia Strain Isolated from Root Nodules of Comptonia peregrina.</title>
        <authorList>
            <person name="Oshone R."/>
            <person name="Hurst S.G.IV."/>
            <person name="Abebe-Akele F."/>
            <person name="Simpson S."/>
            <person name="Morris K."/>
            <person name="Thomas W.K."/>
            <person name="Tisa L.S."/>
        </authorList>
    </citation>
    <scope>NUCLEOTIDE SEQUENCE [LARGE SCALE GENOMIC DNA]</scope>
    <source>
        <strain evidence="4">CpI1-S</strain>
    </source>
</reference>
<feature type="region of interest" description="Disordered" evidence="2">
    <location>
        <begin position="35"/>
        <end position="57"/>
    </location>
</feature>
<keyword evidence="4" id="KW-1185">Reference proteome</keyword>
<organism evidence="3 4">
    <name type="scientific">Frankia torreyi</name>
    <dbReference type="NCBI Taxonomy" id="1856"/>
    <lineage>
        <taxon>Bacteria</taxon>
        <taxon>Bacillati</taxon>
        <taxon>Actinomycetota</taxon>
        <taxon>Actinomycetes</taxon>
        <taxon>Frankiales</taxon>
        <taxon>Frankiaceae</taxon>
        <taxon>Frankia</taxon>
    </lineage>
</organism>
<dbReference type="PATRIC" id="fig|1502723.3.peg.27"/>
<evidence type="ECO:0000313" key="3">
    <source>
        <dbReference type="EMBL" id="KJE25413.1"/>
    </source>
</evidence>
<dbReference type="EMBL" id="JYFN01000001">
    <property type="protein sequence ID" value="KJE25413.1"/>
    <property type="molecule type" value="Genomic_DNA"/>
</dbReference>
<feature type="coiled-coil region" evidence="1">
    <location>
        <begin position="70"/>
        <end position="104"/>
    </location>
</feature>
<evidence type="ECO:0000313" key="4">
    <source>
        <dbReference type="Proteomes" id="UP000032545"/>
    </source>
</evidence>
<reference evidence="4" key="1">
    <citation type="submission" date="2015-02" db="EMBL/GenBank/DDBJ databases">
        <title>Draft Genome of Frankia sp. CpI1-S.</title>
        <authorList>
            <person name="Oshone R.T."/>
            <person name="Ngom M."/>
            <person name="Ghodhbane-Gtari F."/>
            <person name="Gtari M."/>
            <person name="Morris K."/>
            <person name="Thomas K."/>
            <person name="Sen A."/>
            <person name="Tisa L.S."/>
        </authorList>
    </citation>
    <scope>NUCLEOTIDE SEQUENCE [LARGE SCALE GENOMIC DNA]</scope>
    <source>
        <strain evidence="4">CpI1-S</strain>
    </source>
</reference>
<protein>
    <submittedName>
        <fullName evidence="3">Uncharacterized protein</fullName>
    </submittedName>
</protein>
<dbReference type="AlphaFoldDB" id="A0A0D8BMH5"/>
<proteinExistence type="predicted"/>
<accession>A0A0D8BMH5</accession>
<dbReference type="OrthoDB" id="4245669at2"/>
<dbReference type="RefSeq" id="WP_128423231.1">
    <property type="nucleotide sequence ID" value="NZ_JYFN01000001.1"/>
</dbReference>
<gene>
    <name evidence="3" type="ORF">FF36_00026</name>
</gene>
<dbReference type="Proteomes" id="UP000032545">
    <property type="component" value="Unassembled WGS sequence"/>
</dbReference>
<name>A0A0D8BMH5_9ACTN</name>
<evidence type="ECO:0000256" key="1">
    <source>
        <dbReference type="SAM" id="Coils"/>
    </source>
</evidence>
<comment type="caution">
    <text evidence="3">The sequence shown here is derived from an EMBL/GenBank/DDBJ whole genome shotgun (WGS) entry which is preliminary data.</text>
</comment>
<sequence>MSIELPLTDPTHPHWSTPIGWVGVGKARRPVFPIGGGAPEDVDHNAVNSDDDEDDRPATRAELELMRSRMRAADKRAGSAERALKNLQDEVESRKQQLADELADRGTKLADLNARIRAGAFRLAIFETGGYEWHDTEDVLGAIGSAGGVEFDPETGTVTGVKEALADLAKRKPHWVKSQGTTHYVKPGVEDEDDTDPEKPLTEAELHKRYPNLRGYVEDPRHMGKMPKRPVYEVKPWVEPSPVNLTAEERAKLMQRYQGLWKTPSPR</sequence>
<keyword evidence="1" id="KW-0175">Coiled coil</keyword>